<reference evidence="15" key="1">
    <citation type="submission" date="2016-06" db="UniProtKB">
        <authorList>
            <consortium name="WormBaseParasite"/>
        </authorList>
    </citation>
    <scope>IDENTIFICATION</scope>
</reference>
<dbReference type="GO" id="GO:0008380">
    <property type="term" value="P:RNA splicing"/>
    <property type="evidence" value="ECO:0007669"/>
    <property type="project" value="UniProtKB-KW"/>
</dbReference>
<evidence type="ECO:0000256" key="1">
    <source>
        <dbReference type="ARBA" id="ARBA00004123"/>
    </source>
</evidence>
<dbReference type="FunFam" id="3.30.70.330:FF:000039">
    <property type="entry name" value="U1 small nuclear ribonucleoprotein A"/>
    <property type="match status" value="2"/>
</dbReference>
<dbReference type="GO" id="GO:0030532">
    <property type="term" value="C:small nuclear ribonucleoprotein complex"/>
    <property type="evidence" value="ECO:0007669"/>
    <property type="project" value="UniProtKB-ARBA"/>
</dbReference>
<organism evidence="15">
    <name type="scientific">Schistocephalus solidus</name>
    <name type="common">Tapeworm</name>
    <dbReference type="NCBI Taxonomy" id="70667"/>
    <lineage>
        <taxon>Eukaryota</taxon>
        <taxon>Metazoa</taxon>
        <taxon>Spiralia</taxon>
        <taxon>Lophotrochozoa</taxon>
        <taxon>Platyhelminthes</taxon>
        <taxon>Cestoda</taxon>
        <taxon>Eucestoda</taxon>
        <taxon>Diphyllobothriidea</taxon>
        <taxon>Diphyllobothriidae</taxon>
        <taxon>Schistocephalus</taxon>
    </lineage>
</organism>
<keyword evidence="8" id="KW-0539">Nucleus</keyword>
<dbReference type="InterPro" id="IPR000504">
    <property type="entry name" value="RRM_dom"/>
</dbReference>
<dbReference type="Proteomes" id="UP000275846">
    <property type="component" value="Unassembled WGS sequence"/>
</dbReference>
<dbReference type="PROSITE" id="PS50102">
    <property type="entry name" value="RRM"/>
    <property type="match status" value="4"/>
</dbReference>
<keyword evidence="7" id="KW-0508">mRNA splicing</keyword>
<sequence length="535" mass="58530">MSLGALPPTMLPGVAHAIPSAAQALHTAIPNLPPNNTIYINNLNEKIKLDDLKKSLYAVFVQFGQILDIITVSFLEFPHLLRTPGKSLKMRGQAFVVFNDINSARNALEAMRGFPLYEKPMRIQFALKNSDIIAKREGTYVERPKRVAPPPPPTHPQPGVPMVTDVALVGGSSARAIRRRQQRLAAAAAAAAASAAAGGQENGGAAIPPPPGPSSAGTAATAAAAAPPHPPPINPASIPDQPPNKILFLTNLPDDANETMLGMLFNQFVGFREVRMVPGRHDIAFVEFVNELESATAKQGLQGFNIRPGHPLRITFAKNLMDLRPNHTLYVNNLNDKLGKTDLKRALYYLFSQHGRIIDIIAMKTPKMRGQAFIIYQNINSATSALRVLQGFQFFQKPMRIQYAKTNSTQIKILMGVTAETQKKREEEKEKRRRRKLAQRAQAAAAATPQIDMEAAEAEPPNRVLFVSNLPEETTDAMLTMLFSQFSGFQEARRAVGGIGFVEYETENQATAAKAAYNGFKLTPTHAMTITYAKK</sequence>
<dbReference type="AlphaFoldDB" id="A0A183T2C3"/>
<dbReference type="GO" id="GO:0003723">
    <property type="term" value="F:RNA binding"/>
    <property type="evidence" value="ECO:0007669"/>
    <property type="project" value="UniProtKB-UniRule"/>
</dbReference>
<keyword evidence="14" id="KW-1185">Reference proteome</keyword>
<feature type="region of interest" description="Disordered" evidence="11">
    <location>
        <begin position="140"/>
        <end position="162"/>
    </location>
</feature>
<dbReference type="EMBL" id="UYSU01035988">
    <property type="protein sequence ID" value="VDL97006.1"/>
    <property type="molecule type" value="Genomic_DNA"/>
</dbReference>
<comment type="similarity">
    <text evidence="2">Belongs to the RRM U1 A/B'' family.</text>
</comment>
<evidence type="ECO:0000256" key="10">
    <source>
        <dbReference type="PROSITE-ProRule" id="PRU00176"/>
    </source>
</evidence>
<evidence type="ECO:0000256" key="11">
    <source>
        <dbReference type="SAM" id="MobiDB-lite"/>
    </source>
</evidence>
<evidence type="ECO:0000313" key="14">
    <source>
        <dbReference type="Proteomes" id="UP000275846"/>
    </source>
</evidence>
<feature type="compositionally biased region" description="Pro residues" evidence="11">
    <location>
        <begin position="147"/>
        <end position="159"/>
    </location>
</feature>
<name>A0A183T2C3_SCHSO</name>
<feature type="domain" description="RRM" evidence="12">
    <location>
        <begin position="245"/>
        <end position="319"/>
    </location>
</feature>
<feature type="domain" description="RRM" evidence="12">
    <location>
        <begin position="463"/>
        <end position="535"/>
    </location>
</feature>
<comment type="subcellular location">
    <subcellularLocation>
        <location evidence="1">Nucleus</location>
    </subcellularLocation>
</comment>
<evidence type="ECO:0000256" key="5">
    <source>
        <dbReference type="ARBA" id="ARBA00022737"/>
    </source>
</evidence>
<dbReference type="InterPro" id="IPR012677">
    <property type="entry name" value="Nucleotide-bd_a/b_plait_sf"/>
</dbReference>
<evidence type="ECO:0000256" key="8">
    <source>
        <dbReference type="ARBA" id="ARBA00023242"/>
    </source>
</evidence>
<proteinExistence type="inferred from homology"/>
<dbReference type="OrthoDB" id="277802at2759"/>
<reference evidence="13 14" key="2">
    <citation type="submission" date="2018-11" db="EMBL/GenBank/DDBJ databases">
        <authorList>
            <consortium name="Pathogen Informatics"/>
        </authorList>
    </citation>
    <scope>NUCLEOTIDE SEQUENCE [LARGE SCALE GENOMIC DNA]</scope>
    <source>
        <strain evidence="13 14">NST_G2</strain>
    </source>
</reference>
<dbReference type="InterPro" id="IPR035979">
    <property type="entry name" value="RBD_domain_sf"/>
</dbReference>
<feature type="compositionally biased region" description="Low complexity" evidence="11">
    <location>
        <begin position="214"/>
        <end position="226"/>
    </location>
</feature>
<dbReference type="STRING" id="70667.A0A183T2C3"/>
<accession>A0A183T2C3</accession>
<dbReference type="CDD" id="cd12246">
    <property type="entry name" value="RRM1_U1A_like"/>
    <property type="match status" value="2"/>
</dbReference>
<feature type="region of interest" description="Disordered" evidence="11">
    <location>
        <begin position="199"/>
        <end position="241"/>
    </location>
</feature>
<keyword evidence="9" id="KW-0687">Ribonucleoprotein</keyword>
<protein>
    <submittedName>
        <fullName evidence="15">U2 small nuclear ribonucleoprotein B</fullName>
    </submittedName>
</protein>
<evidence type="ECO:0000256" key="6">
    <source>
        <dbReference type="ARBA" id="ARBA00022884"/>
    </source>
</evidence>
<evidence type="ECO:0000256" key="2">
    <source>
        <dbReference type="ARBA" id="ARBA00007243"/>
    </source>
</evidence>
<gene>
    <name evidence="13" type="ORF">SSLN_LOCUS10621</name>
</gene>
<keyword evidence="5" id="KW-0677">Repeat</keyword>
<keyword evidence="6 10" id="KW-0694">RNA-binding</keyword>
<dbReference type="FunFam" id="3.30.70.330:FF:000029">
    <property type="entry name" value="U2 small nuclear ribonucleoprotein B"/>
    <property type="match status" value="2"/>
</dbReference>
<evidence type="ECO:0000256" key="9">
    <source>
        <dbReference type="ARBA" id="ARBA00023274"/>
    </source>
</evidence>
<dbReference type="GO" id="GO:0006397">
    <property type="term" value="P:mRNA processing"/>
    <property type="evidence" value="ECO:0007669"/>
    <property type="project" value="UniProtKB-KW"/>
</dbReference>
<keyword evidence="4" id="KW-0747">Spliceosome</keyword>
<evidence type="ECO:0000256" key="7">
    <source>
        <dbReference type="ARBA" id="ARBA00023187"/>
    </source>
</evidence>
<dbReference type="Gene3D" id="3.30.70.330">
    <property type="match status" value="4"/>
</dbReference>
<dbReference type="SMART" id="SM00360">
    <property type="entry name" value="RRM"/>
    <property type="match status" value="4"/>
</dbReference>
<dbReference type="WBParaSite" id="SSLN_0001103401-mRNA-1">
    <property type="protein sequence ID" value="SSLN_0001103401-mRNA-1"/>
    <property type="gene ID" value="SSLN_0001103401"/>
</dbReference>
<dbReference type="GO" id="GO:0005681">
    <property type="term" value="C:spliceosomal complex"/>
    <property type="evidence" value="ECO:0007669"/>
    <property type="project" value="UniProtKB-KW"/>
</dbReference>
<dbReference type="CDD" id="cd12247">
    <property type="entry name" value="RRM2_U1A_like"/>
    <property type="match status" value="1"/>
</dbReference>
<feature type="domain" description="RRM" evidence="12">
    <location>
        <begin position="36"/>
        <end position="128"/>
    </location>
</feature>
<evidence type="ECO:0000256" key="4">
    <source>
        <dbReference type="ARBA" id="ARBA00022728"/>
    </source>
</evidence>
<feature type="domain" description="RRM" evidence="12">
    <location>
        <begin position="327"/>
        <end position="406"/>
    </location>
</feature>
<evidence type="ECO:0000256" key="3">
    <source>
        <dbReference type="ARBA" id="ARBA00022664"/>
    </source>
</evidence>
<evidence type="ECO:0000259" key="12">
    <source>
        <dbReference type="PROSITE" id="PS50102"/>
    </source>
</evidence>
<keyword evidence="3" id="KW-0507">mRNA processing</keyword>
<dbReference type="Pfam" id="PF00076">
    <property type="entry name" value="RRM_1"/>
    <property type="match status" value="3"/>
</dbReference>
<evidence type="ECO:0000313" key="15">
    <source>
        <dbReference type="WBParaSite" id="SSLN_0001103401-mRNA-1"/>
    </source>
</evidence>
<dbReference type="PANTHER" id="PTHR10501">
    <property type="entry name" value="U1 SMALL NUCLEAR RIBONUCLEOPROTEIN A/U2 SMALL NUCLEAR RIBONUCLEOPROTEIN B"/>
    <property type="match status" value="1"/>
</dbReference>
<dbReference type="SUPFAM" id="SSF54928">
    <property type="entry name" value="RNA-binding domain, RBD"/>
    <property type="match status" value="3"/>
</dbReference>
<evidence type="ECO:0000313" key="13">
    <source>
        <dbReference type="EMBL" id="VDL97006.1"/>
    </source>
</evidence>